<protein>
    <recommendedName>
        <fullName evidence="1">site-specific DNA-methyltransferase (adenine-specific)</fullName>
        <ecNumber evidence="1">2.1.1.72</ecNumber>
    </recommendedName>
</protein>
<accession>N8WG78</accession>
<dbReference type="Pfam" id="PF05175">
    <property type="entry name" value="MTS"/>
    <property type="match status" value="1"/>
</dbReference>
<dbReference type="GO" id="GO:0032259">
    <property type="term" value="P:methylation"/>
    <property type="evidence" value="ECO:0007669"/>
    <property type="project" value="UniProtKB-KW"/>
</dbReference>
<evidence type="ECO:0000259" key="6">
    <source>
        <dbReference type="Pfam" id="PF05175"/>
    </source>
</evidence>
<evidence type="ECO:0000256" key="5">
    <source>
        <dbReference type="ARBA" id="ARBA00047942"/>
    </source>
</evidence>
<dbReference type="PRINTS" id="PR00507">
    <property type="entry name" value="N12N6MTFRASE"/>
</dbReference>
<evidence type="ECO:0000256" key="1">
    <source>
        <dbReference type="ARBA" id="ARBA00011900"/>
    </source>
</evidence>
<sequence>MHFFHPTPLDIVEQFISAKTKGKYFENVLDPCVGDGALLTSLEKNFGKITIIDIDSEKLNKFQNSSFVKYGGDFLSLNLGEKFDLILCNPPFYNRSVKGLSIEEKFLSKCLAHLKNEAYGIFILPSSIINGTKAIKIREYLTKKFTILSIDILPKKSFTKIESHFYIITLKNTLPSENYIFDTNMGQLNIQEILVNDHLTLNPKILFSSKKYREFLDIFPSFNLSNESLFRGNTQKNQSQLHTTHFSSHIYNPENISPCLKNGKKIKRFDLMFKRVGRNCHDSFSIYCGNESLVISDCITIIPSHSDNYLNNLIRLLNIRLSILFGASSNFMIDGSGANYIPLEKIKKTEFINFENYFSEDVIKKYNILLLKKDINSLLTFEKELKNKIIENLDIK</sequence>
<evidence type="ECO:0000256" key="4">
    <source>
        <dbReference type="ARBA" id="ARBA00022691"/>
    </source>
</evidence>
<dbReference type="InterPro" id="IPR002052">
    <property type="entry name" value="DNA_methylase_N6_adenine_CS"/>
</dbReference>
<dbReference type="PROSITE" id="PS00092">
    <property type="entry name" value="N6_MTASE"/>
    <property type="match status" value="1"/>
</dbReference>
<proteinExistence type="predicted"/>
<dbReference type="AlphaFoldDB" id="N8WG78"/>
<dbReference type="CDD" id="cd02440">
    <property type="entry name" value="AdoMet_MTases"/>
    <property type="match status" value="1"/>
</dbReference>
<dbReference type="SUPFAM" id="SSF53335">
    <property type="entry name" value="S-adenosyl-L-methionine-dependent methyltransferases"/>
    <property type="match status" value="1"/>
</dbReference>
<dbReference type="GO" id="GO:0003676">
    <property type="term" value="F:nucleic acid binding"/>
    <property type="evidence" value="ECO:0007669"/>
    <property type="project" value="InterPro"/>
</dbReference>
<evidence type="ECO:0000256" key="3">
    <source>
        <dbReference type="ARBA" id="ARBA00022679"/>
    </source>
</evidence>
<organism evidence="7 8">
    <name type="scientific">Acinetobacter vivianii</name>
    <dbReference type="NCBI Taxonomy" id="1776742"/>
    <lineage>
        <taxon>Bacteria</taxon>
        <taxon>Pseudomonadati</taxon>
        <taxon>Pseudomonadota</taxon>
        <taxon>Gammaproteobacteria</taxon>
        <taxon>Moraxellales</taxon>
        <taxon>Moraxellaceae</taxon>
        <taxon>Acinetobacter</taxon>
    </lineage>
</organism>
<dbReference type="Gene3D" id="3.40.50.150">
    <property type="entry name" value="Vaccinia Virus protein VP39"/>
    <property type="match status" value="1"/>
</dbReference>
<keyword evidence="4" id="KW-0949">S-adenosyl-L-methionine</keyword>
<dbReference type="PANTHER" id="PTHR33841:SF1">
    <property type="entry name" value="DNA METHYLTRANSFERASE A"/>
    <property type="match status" value="1"/>
</dbReference>
<dbReference type="GO" id="GO:0009007">
    <property type="term" value="F:site-specific DNA-methyltransferase (adenine-specific) activity"/>
    <property type="evidence" value="ECO:0007669"/>
    <property type="project" value="UniProtKB-EC"/>
</dbReference>
<dbReference type="EC" id="2.1.1.72" evidence="1"/>
<dbReference type="PANTHER" id="PTHR33841">
    <property type="entry name" value="DNA METHYLTRANSFERASE YEEA-RELATED"/>
    <property type="match status" value="1"/>
</dbReference>
<evidence type="ECO:0000313" key="8">
    <source>
        <dbReference type="Proteomes" id="UP000013049"/>
    </source>
</evidence>
<dbReference type="EMBL" id="APPC01000001">
    <property type="protein sequence ID" value="ENU94247.1"/>
    <property type="molecule type" value="Genomic_DNA"/>
</dbReference>
<dbReference type="Proteomes" id="UP000013049">
    <property type="component" value="Unassembled WGS sequence"/>
</dbReference>
<dbReference type="GO" id="GO:0008170">
    <property type="term" value="F:N-methyltransferase activity"/>
    <property type="evidence" value="ECO:0007669"/>
    <property type="project" value="UniProtKB-ARBA"/>
</dbReference>
<dbReference type="eggNOG" id="COG0827">
    <property type="taxonomic scope" value="Bacteria"/>
</dbReference>
<evidence type="ECO:0000313" key="7">
    <source>
        <dbReference type="EMBL" id="ENU94247.1"/>
    </source>
</evidence>
<keyword evidence="3" id="KW-0808">Transferase</keyword>
<dbReference type="HOGENOM" id="CLU_695650_0_0_6"/>
<dbReference type="RefSeq" id="WP_004770398.1">
    <property type="nucleotide sequence ID" value="NZ_KB849356.1"/>
</dbReference>
<reference evidence="7 8" key="1">
    <citation type="submission" date="2013-02" db="EMBL/GenBank/DDBJ databases">
        <title>The Genome Sequence of Acinetobacter sp. NIPH 758.</title>
        <authorList>
            <consortium name="The Broad Institute Genome Sequencing Platform"/>
            <consortium name="The Broad Institute Genome Sequencing Center for Infectious Disease"/>
            <person name="Cerqueira G."/>
            <person name="Feldgarden M."/>
            <person name="Courvalin P."/>
            <person name="Perichon B."/>
            <person name="Grillot-Courvalin C."/>
            <person name="Clermont D."/>
            <person name="Rocha E."/>
            <person name="Yoon E.-J."/>
            <person name="Nemec A."/>
            <person name="Walker B."/>
            <person name="Young S.K."/>
            <person name="Zeng Q."/>
            <person name="Gargeya S."/>
            <person name="Fitzgerald M."/>
            <person name="Haas B."/>
            <person name="Abouelleil A."/>
            <person name="Alvarado L."/>
            <person name="Arachchi H.M."/>
            <person name="Berlin A.M."/>
            <person name="Chapman S.B."/>
            <person name="Dewar J."/>
            <person name="Goldberg J."/>
            <person name="Griggs A."/>
            <person name="Gujja S."/>
            <person name="Hansen M."/>
            <person name="Howarth C."/>
            <person name="Imamovic A."/>
            <person name="Larimer J."/>
            <person name="McCowan C."/>
            <person name="Murphy C."/>
            <person name="Neiman D."/>
            <person name="Pearson M."/>
            <person name="Priest M."/>
            <person name="Roberts A."/>
            <person name="Saif S."/>
            <person name="Shea T."/>
            <person name="Sisk P."/>
            <person name="Sykes S."/>
            <person name="Wortman J."/>
            <person name="Nusbaum C."/>
            <person name="Birren B."/>
        </authorList>
    </citation>
    <scope>NUCLEOTIDE SEQUENCE [LARGE SCALE GENOMIC DNA]</scope>
    <source>
        <strain evidence="7 8">NIPH 758</strain>
    </source>
</reference>
<dbReference type="InterPro" id="IPR029063">
    <property type="entry name" value="SAM-dependent_MTases_sf"/>
</dbReference>
<evidence type="ECO:0000256" key="2">
    <source>
        <dbReference type="ARBA" id="ARBA00022603"/>
    </source>
</evidence>
<comment type="catalytic activity">
    <reaction evidence="5">
        <text>a 2'-deoxyadenosine in DNA + S-adenosyl-L-methionine = an N(6)-methyl-2'-deoxyadenosine in DNA + S-adenosyl-L-homocysteine + H(+)</text>
        <dbReference type="Rhea" id="RHEA:15197"/>
        <dbReference type="Rhea" id="RHEA-COMP:12418"/>
        <dbReference type="Rhea" id="RHEA-COMP:12419"/>
        <dbReference type="ChEBI" id="CHEBI:15378"/>
        <dbReference type="ChEBI" id="CHEBI:57856"/>
        <dbReference type="ChEBI" id="CHEBI:59789"/>
        <dbReference type="ChEBI" id="CHEBI:90615"/>
        <dbReference type="ChEBI" id="CHEBI:90616"/>
        <dbReference type="EC" id="2.1.1.72"/>
    </reaction>
</comment>
<dbReference type="InterPro" id="IPR050953">
    <property type="entry name" value="N4_N6_ade-DNA_methylase"/>
</dbReference>
<comment type="caution">
    <text evidence="7">The sequence shown here is derived from an EMBL/GenBank/DDBJ whole genome shotgun (WGS) entry which is preliminary data.</text>
</comment>
<keyword evidence="2" id="KW-0489">Methyltransferase</keyword>
<name>N8WG78_9GAMM</name>
<dbReference type="InterPro" id="IPR007848">
    <property type="entry name" value="Small_mtfrase_dom"/>
</dbReference>
<gene>
    <name evidence="7" type="ORF">F971_00144</name>
</gene>
<feature type="domain" description="Methyltransferase small" evidence="6">
    <location>
        <begin position="15"/>
        <end position="117"/>
    </location>
</feature>
<dbReference type="PATRIC" id="fig|1217712.3.peg.142"/>